<evidence type="ECO:0000313" key="2">
    <source>
        <dbReference type="Proteomes" id="UP000694864"/>
    </source>
</evidence>
<dbReference type="PANTHER" id="PTHR11439">
    <property type="entry name" value="GAG-POL-RELATED RETROTRANSPOSON"/>
    <property type="match status" value="1"/>
</dbReference>
<dbReference type="CDD" id="cd09272">
    <property type="entry name" value="RNase_HI_RT_Ty1"/>
    <property type="match status" value="1"/>
</dbReference>
<gene>
    <name evidence="3" type="primary">LOC109126947</name>
</gene>
<dbReference type="InterPro" id="IPR013103">
    <property type="entry name" value="RVT_2"/>
</dbReference>
<proteinExistence type="predicted"/>
<evidence type="ECO:0000313" key="3">
    <source>
        <dbReference type="RefSeq" id="XP_019086485.1"/>
    </source>
</evidence>
<feature type="domain" description="Reverse transcriptase Ty1/copia-type" evidence="1">
    <location>
        <begin position="1"/>
        <end position="145"/>
    </location>
</feature>
<name>A0ABM1QI97_CAMSA</name>
<dbReference type="Pfam" id="PF07727">
    <property type="entry name" value="RVT_2"/>
    <property type="match status" value="1"/>
</dbReference>
<reference evidence="3" key="2">
    <citation type="submission" date="2025-08" db="UniProtKB">
        <authorList>
            <consortium name="RefSeq"/>
        </authorList>
    </citation>
    <scope>IDENTIFICATION</scope>
    <source>
        <tissue evidence="3">Leaf</tissue>
    </source>
</reference>
<dbReference type="PANTHER" id="PTHR11439:SF524">
    <property type="entry name" value="RNA-DIRECTED DNA POLYMERASE, PROTEIN KINASE RLK-PELLE-DLSV FAMILY"/>
    <property type="match status" value="1"/>
</dbReference>
<organism evidence="2 3">
    <name type="scientific">Camelina sativa</name>
    <name type="common">False flax</name>
    <name type="synonym">Myagrum sativum</name>
    <dbReference type="NCBI Taxonomy" id="90675"/>
    <lineage>
        <taxon>Eukaryota</taxon>
        <taxon>Viridiplantae</taxon>
        <taxon>Streptophyta</taxon>
        <taxon>Embryophyta</taxon>
        <taxon>Tracheophyta</taxon>
        <taxon>Spermatophyta</taxon>
        <taxon>Magnoliopsida</taxon>
        <taxon>eudicotyledons</taxon>
        <taxon>Gunneridae</taxon>
        <taxon>Pentapetalae</taxon>
        <taxon>rosids</taxon>
        <taxon>malvids</taxon>
        <taxon>Brassicales</taxon>
        <taxon>Brassicaceae</taxon>
        <taxon>Camelineae</taxon>
        <taxon>Camelina</taxon>
    </lineage>
</organism>
<dbReference type="InterPro" id="IPR043502">
    <property type="entry name" value="DNA/RNA_pol_sf"/>
</dbReference>
<dbReference type="SUPFAM" id="SSF56672">
    <property type="entry name" value="DNA/RNA polymerases"/>
    <property type="match status" value="1"/>
</dbReference>
<dbReference type="GeneID" id="109126947"/>
<reference evidence="2" key="1">
    <citation type="journal article" date="2014" name="Nat. Commun.">
        <title>The emerging biofuel crop Camelina sativa retains a highly undifferentiated hexaploid genome structure.</title>
        <authorList>
            <person name="Kagale S."/>
            <person name="Koh C."/>
            <person name="Nixon J."/>
            <person name="Bollina V."/>
            <person name="Clarke W.E."/>
            <person name="Tuteja R."/>
            <person name="Spillane C."/>
            <person name="Robinson S.J."/>
            <person name="Links M.G."/>
            <person name="Clarke C."/>
            <person name="Higgins E.E."/>
            <person name="Huebert T."/>
            <person name="Sharpe A.G."/>
            <person name="Parkin I.A."/>
        </authorList>
    </citation>
    <scope>NUCLEOTIDE SEQUENCE [LARGE SCALE GENOMIC DNA]</scope>
    <source>
        <strain evidence="2">cv. DH55</strain>
    </source>
</reference>
<accession>A0ABM1QI97</accession>
<evidence type="ECO:0000259" key="1">
    <source>
        <dbReference type="Pfam" id="PF07727"/>
    </source>
</evidence>
<dbReference type="Proteomes" id="UP000694864">
    <property type="component" value="Chromosome 1"/>
</dbReference>
<protein>
    <submittedName>
        <fullName evidence="3">Uncharacterized protein LOC109126947</fullName>
    </submittedName>
</protein>
<dbReference type="RefSeq" id="XP_019086485.1">
    <property type="nucleotide sequence ID" value="XM_019230940.1"/>
</dbReference>
<sequence>MKQPPGFVDEDHPSYVSKLNKAVYGLKQAPRAWFDKFSTFLLQFGFECSFKDPSLFVYLKNNNIIILLLYVDDMGLTGNNPALINELLESLNQEFHMKDLGRLSYFLGIQFYYHSAGLFLNQHKYAEDLLLAEGMVDCAPATTPLPLELQKVRGQDEQFDQPTLFRSLAGKLQYLTLTRPDIQFAVNLVCQRMHSPTVADFHLLKRIIRYIKGTIDYGITYSIDTDSTLRAYSDSDYAGCPTTSHSTGGFCTFLGKNLISWSAKRQTSVSRSSTEAEYRCLSDTAAEVTWLKDLLDNVGMPLSHVPELIFTDNDATGLSYIGGKIELCSSKTYFFIL</sequence>
<keyword evidence="2" id="KW-1185">Reference proteome</keyword>